<gene>
    <name evidence="3" type="ORF">Dsin_017389</name>
</gene>
<evidence type="ECO:0000259" key="2">
    <source>
        <dbReference type="Pfam" id="PF25113"/>
    </source>
</evidence>
<organism evidence="3 4">
    <name type="scientific">Dipteronia sinensis</name>
    <dbReference type="NCBI Taxonomy" id="43782"/>
    <lineage>
        <taxon>Eukaryota</taxon>
        <taxon>Viridiplantae</taxon>
        <taxon>Streptophyta</taxon>
        <taxon>Embryophyta</taxon>
        <taxon>Tracheophyta</taxon>
        <taxon>Spermatophyta</taxon>
        <taxon>Magnoliopsida</taxon>
        <taxon>eudicotyledons</taxon>
        <taxon>Gunneridae</taxon>
        <taxon>Pentapetalae</taxon>
        <taxon>rosids</taxon>
        <taxon>malvids</taxon>
        <taxon>Sapindales</taxon>
        <taxon>Sapindaceae</taxon>
        <taxon>Hippocastanoideae</taxon>
        <taxon>Acereae</taxon>
        <taxon>Dipteronia</taxon>
    </lineage>
</organism>
<accession>A0AAE0AFV0</accession>
<protein>
    <recommendedName>
        <fullName evidence="2">Separase-like second TPR repeats region domain-containing protein</fullName>
    </recommendedName>
</protein>
<keyword evidence="1" id="KW-1133">Transmembrane helix</keyword>
<dbReference type="AlphaFoldDB" id="A0AAE0AFV0"/>
<sequence length="218" mass="24995">MLPVVVMSDWIIVTVGMNFCGMVFVQLVYLCAHECQTAGIDICTTIAENLLDISAKVMKTVDPIVKLYANALLIKTYYDRTSTNYTKDERGRRLLNDGQSLLESVDLLEALITYFRLYCKNKCVSPKVSIECTEEYNEDYMILWFKALNFFCLLLAEAVEFVKIDDTVLHDVFYTYCDAFKMNNLLILLYLSDFPFNIGLLLERKQPCSGCEGNEIIL</sequence>
<comment type="caution">
    <text evidence="3">The sequence shown here is derived from an EMBL/GenBank/DDBJ whole genome shotgun (WGS) entry which is preliminary data.</text>
</comment>
<dbReference type="EMBL" id="JANJYJ010000005">
    <property type="protein sequence ID" value="KAK3212683.1"/>
    <property type="molecule type" value="Genomic_DNA"/>
</dbReference>
<keyword evidence="1" id="KW-0812">Transmembrane</keyword>
<proteinExistence type="predicted"/>
<dbReference type="Pfam" id="PF25113">
    <property type="entry name" value="TPR_ESP1_2nd"/>
    <property type="match status" value="1"/>
</dbReference>
<keyword evidence="4" id="KW-1185">Reference proteome</keyword>
<feature type="transmembrane region" description="Helical" evidence="1">
    <location>
        <begin position="12"/>
        <end position="32"/>
    </location>
</feature>
<evidence type="ECO:0000313" key="3">
    <source>
        <dbReference type="EMBL" id="KAK3212683.1"/>
    </source>
</evidence>
<keyword evidence="1" id="KW-0472">Membrane</keyword>
<name>A0AAE0AFV0_9ROSI</name>
<evidence type="ECO:0000313" key="4">
    <source>
        <dbReference type="Proteomes" id="UP001281410"/>
    </source>
</evidence>
<dbReference type="InterPro" id="IPR056932">
    <property type="entry name" value="TPR_ESP1_2nd"/>
</dbReference>
<feature type="domain" description="Separase-like second TPR repeats region" evidence="2">
    <location>
        <begin position="15"/>
        <end position="163"/>
    </location>
</feature>
<reference evidence="3" key="1">
    <citation type="journal article" date="2023" name="Plant J.">
        <title>Genome sequences and population genomics provide insights into the demographic history, inbreeding, and mutation load of two 'living fossil' tree species of Dipteronia.</title>
        <authorList>
            <person name="Feng Y."/>
            <person name="Comes H.P."/>
            <person name="Chen J."/>
            <person name="Zhu S."/>
            <person name="Lu R."/>
            <person name="Zhang X."/>
            <person name="Li P."/>
            <person name="Qiu J."/>
            <person name="Olsen K.M."/>
            <person name="Qiu Y."/>
        </authorList>
    </citation>
    <scope>NUCLEOTIDE SEQUENCE</scope>
    <source>
        <strain evidence="3">NBL</strain>
    </source>
</reference>
<dbReference type="Proteomes" id="UP001281410">
    <property type="component" value="Unassembled WGS sequence"/>
</dbReference>
<evidence type="ECO:0000256" key="1">
    <source>
        <dbReference type="SAM" id="Phobius"/>
    </source>
</evidence>